<feature type="transmembrane region" description="Helical" evidence="2">
    <location>
        <begin position="221"/>
        <end position="243"/>
    </location>
</feature>
<gene>
    <name evidence="3" type="ORF">MTP13_06640</name>
</gene>
<keyword evidence="4" id="KW-1185">Reference proteome</keyword>
<evidence type="ECO:0000256" key="1">
    <source>
        <dbReference type="SAM" id="MobiDB-lite"/>
    </source>
</evidence>
<sequence>MSTSAKRSTSAKPSTSAATRSASAATHRADVWAMVAESLGLAIQIPLVWLGVAFILGDDIEDLVGWCLVGTFYLVVTIVALNLAVRMPGMTGRDGTRRFLAHPAMRIAASLLTFSSSTVGIVAAIQLIVLRNDPEWSGFIELFAVWAMLVAWGLFHWGWARIYYSRYHRAAGIRPLEFPKTPEPELIDFVYFAFTNATNFSVSDVQVTTTRMRWTVIWHTSLSFFFNALILVLAINTITGIQIDPDLLK</sequence>
<organism evidence="3 4">
    <name type="scientific">Agromyces soli</name>
    <dbReference type="NCBI Taxonomy" id="659012"/>
    <lineage>
        <taxon>Bacteria</taxon>
        <taxon>Bacillati</taxon>
        <taxon>Actinomycetota</taxon>
        <taxon>Actinomycetes</taxon>
        <taxon>Micrococcales</taxon>
        <taxon>Microbacteriaceae</taxon>
        <taxon>Agromyces</taxon>
    </lineage>
</organism>
<dbReference type="Proteomes" id="UP000831304">
    <property type="component" value="Chromosome"/>
</dbReference>
<feature type="transmembrane region" description="Helical" evidence="2">
    <location>
        <begin position="31"/>
        <end position="57"/>
    </location>
</feature>
<name>A0ABY4AX88_9MICO</name>
<dbReference type="EMBL" id="CP094533">
    <property type="protein sequence ID" value="UOE27454.1"/>
    <property type="molecule type" value="Genomic_DNA"/>
</dbReference>
<feature type="transmembrane region" description="Helical" evidence="2">
    <location>
        <begin position="136"/>
        <end position="159"/>
    </location>
</feature>
<accession>A0ABY4AX88</accession>
<dbReference type="RefSeq" id="WP_243570285.1">
    <property type="nucleotide sequence ID" value="NZ_BAAARD010000001.1"/>
</dbReference>
<feature type="transmembrane region" description="Helical" evidence="2">
    <location>
        <begin position="106"/>
        <end position="130"/>
    </location>
</feature>
<proteinExistence type="predicted"/>
<dbReference type="Pfam" id="PF07077">
    <property type="entry name" value="DUF1345"/>
    <property type="match status" value="1"/>
</dbReference>
<keyword evidence="2" id="KW-0812">Transmembrane</keyword>
<feature type="transmembrane region" description="Helical" evidence="2">
    <location>
        <begin position="63"/>
        <end position="85"/>
    </location>
</feature>
<dbReference type="InterPro" id="IPR009781">
    <property type="entry name" value="DUF1345"/>
</dbReference>
<feature type="region of interest" description="Disordered" evidence="1">
    <location>
        <begin position="1"/>
        <end position="21"/>
    </location>
</feature>
<evidence type="ECO:0000256" key="2">
    <source>
        <dbReference type="SAM" id="Phobius"/>
    </source>
</evidence>
<evidence type="ECO:0000313" key="3">
    <source>
        <dbReference type="EMBL" id="UOE27454.1"/>
    </source>
</evidence>
<protein>
    <submittedName>
        <fullName evidence="3">DUF1345 domain-containing protein</fullName>
    </submittedName>
</protein>
<keyword evidence="2" id="KW-1133">Transmembrane helix</keyword>
<evidence type="ECO:0000313" key="4">
    <source>
        <dbReference type="Proteomes" id="UP000831304"/>
    </source>
</evidence>
<reference evidence="3 4" key="1">
    <citation type="submission" date="2022-03" db="EMBL/GenBank/DDBJ databases">
        <title>Agromyces sp. isolated from the gut of P. brevitarsis seulensis larvae.</title>
        <authorList>
            <person name="Won M."/>
            <person name="Kwon S.-W."/>
        </authorList>
    </citation>
    <scope>NUCLEOTIDE SEQUENCE [LARGE SCALE GENOMIC DNA]</scope>
    <source>
        <strain evidence="3 4">KACC 16215</strain>
    </source>
</reference>
<keyword evidence="2" id="KW-0472">Membrane</keyword>